<sequence>MTESALYEALARREGGRNGEVLLRIAADERRHGAVWRRHTGVEVRPQRWRVWFYLLMARLFGFTFAVKLLEKREDRAQEGYGDIADRFPEVGAIVADETDHEKALIGLLDEERLRYMSSILLGLNDALVELTGALAGLSLALADAETVALAGLITGIAAALSMSASEYLSQKSEGGGHPLKAALYTGTAYLMTVAVLVLPFFVLSHPLTALAFTLVGAVAVIALFTFFMTVVRDVPFRRNFVEMLSISLGVAAVSFLIGLAARRLLGTDV</sequence>
<comment type="subcellular location">
    <subcellularLocation>
        <location evidence="1">Endomembrane system</location>
        <topology evidence="1">Multi-pass membrane protein</topology>
    </subcellularLocation>
</comment>
<dbReference type="KEGG" id="aram:KAR29_13150"/>
<dbReference type="InterPro" id="IPR008217">
    <property type="entry name" value="Ccc1_fam"/>
</dbReference>
<gene>
    <name evidence="6" type="ORF">KAR29_13150</name>
</gene>
<keyword evidence="4 5" id="KW-0472">Membrane</keyword>
<keyword evidence="7" id="KW-1185">Reference proteome</keyword>
<proteinExistence type="predicted"/>
<feature type="transmembrane region" description="Helical" evidence="5">
    <location>
        <begin position="148"/>
        <end position="170"/>
    </location>
</feature>
<accession>A0A9Q7ARK4</accession>
<dbReference type="CDD" id="cd02431">
    <property type="entry name" value="Ferritin_CCC1_C"/>
    <property type="match status" value="1"/>
</dbReference>
<dbReference type="InterPro" id="IPR009078">
    <property type="entry name" value="Ferritin-like_SF"/>
</dbReference>
<evidence type="ECO:0000256" key="4">
    <source>
        <dbReference type="ARBA" id="ARBA00023136"/>
    </source>
</evidence>
<evidence type="ECO:0000256" key="1">
    <source>
        <dbReference type="ARBA" id="ARBA00004127"/>
    </source>
</evidence>
<dbReference type="Pfam" id="PF01988">
    <property type="entry name" value="VIT1"/>
    <property type="match status" value="1"/>
</dbReference>
<feature type="transmembrane region" description="Helical" evidence="5">
    <location>
        <begin position="210"/>
        <end position="232"/>
    </location>
</feature>
<organism evidence="6 7">
    <name type="scientific">Aminithiophilus ramosus</name>
    <dbReference type="NCBI Taxonomy" id="3029084"/>
    <lineage>
        <taxon>Bacteria</taxon>
        <taxon>Thermotogati</taxon>
        <taxon>Synergistota</taxon>
        <taxon>Synergistia</taxon>
        <taxon>Synergistales</taxon>
        <taxon>Aminithiophilaceae</taxon>
        <taxon>Aminithiophilus</taxon>
    </lineage>
</organism>
<dbReference type="Proteomes" id="UP000671879">
    <property type="component" value="Chromosome"/>
</dbReference>
<feature type="transmembrane region" description="Helical" evidence="5">
    <location>
        <begin position="120"/>
        <end position="142"/>
    </location>
</feature>
<dbReference type="SUPFAM" id="SSF47240">
    <property type="entry name" value="Ferritin-like"/>
    <property type="match status" value="1"/>
</dbReference>
<evidence type="ECO:0000256" key="3">
    <source>
        <dbReference type="ARBA" id="ARBA00022989"/>
    </source>
</evidence>
<evidence type="ECO:0000256" key="5">
    <source>
        <dbReference type="SAM" id="Phobius"/>
    </source>
</evidence>
<dbReference type="CDD" id="cd01044">
    <property type="entry name" value="Ferritin_CCC1_N"/>
    <property type="match status" value="1"/>
</dbReference>
<keyword evidence="2 5" id="KW-0812">Transmembrane</keyword>
<evidence type="ECO:0000313" key="6">
    <source>
        <dbReference type="EMBL" id="QTX33838.1"/>
    </source>
</evidence>
<name>A0A9Q7ARK4_9BACT</name>
<feature type="transmembrane region" description="Helical" evidence="5">
    <location>
        <begin position="51"/>
        <end position="70"/>
    </location>
</feature>
<reference evidence="7" key="1">
    <citation type="submission" date="2021-04" db="EMBL/GenBank/DDBJ databases">
        <title>A novel Synergistetes isolate from a pyrite-forming mixed culture.</title>
        <authorList>
            <person name="Bunk B."/>
            <person name="Sproer C."/>
            <person name="Spring S."/>
            <person name="Pester M."/>
        </authorList>
    </citation>
    <scope>NUCLEOTIDE SEQUENCE [LARGE SCALE GENOMIC DNA]</scope>
    <source>
        <strain evidence="7">J.5.4.2-T.3.5.2</strain>
    </source>
</reference>
<dbReference type="AlphaFoldDB" id="A0A9Q7ARK4"/>
<dbReference type="InterPro" id="IPR039376">
    <property type="entry name" value="Ferritin_CCC1_N"/>
</dbReference>
<dbReference type="EMBL" id="CP072943">
    <property type="protein sequence ID" value="QTX33838.1"/>
    <property type="molecule type" value="Genomic_DNA"/>
</dbReference>
<keyword evidence="3 5" id="KW-1133">Transmembrane helix</keyword>
<protein>
    <submittedName>
        <fullName evidence="6">VIT1/CCC1 transporter family protein</fullName>
    </submittedName>
</protein>
<evidence type="ECO:0000313" key="7">
    <source>
        <dbReference type="Proteomes" id="UP000671879"/>
    </source>
</evidence>
<dbReference type="GO" id="GO:0005384">
    <property type="term" value="F:manganese ion transmembrane transporter activity"/>
    <property type="evidence" value="ECO:0007669"/>
    <property type="project" value="InterPro"/>
</dbReference>
<feature type="transmembrane region" description="Helical" evidence="5">
    <location>
        <begin position="182"/>
        <end position="204"/>
    </location>
</feature>
<feature type="transmembrane region" description="Helical" evidence="5">
    <location>
        <begin position="244"/>
        <end position="262"/>
    </location>
</feature>
<evidence type="ECO:0000256" key="2">
    <source>
        <dbReference type="ARBA" id="ARBA00022692"/>
    </source>
</evidence>
<dbReference type="GO" id="GO:0030026">
    <property type="term" value="P:intracellular manganese ion homeostasis"/>
    <property type="evidence" value="ECO:0007669"/>
    <property type="project" value="InterPro"/>
</dbReference>
<dbReference type="GO" id="GO:0012505">
    <property type="term" value="C:endomembrane system"/>
    <property type="evidence" value="ECO:0007669"/>
    <property type="project" value="UniProtKB-SubCell"/>
</dbReference>